<proteinExistence type="predicted"/>
<feature type="transmembrane region" description="Helical" evidence="2">
    <location>
        <begin position="33"/>
        <end position="52"/>
    </location>
</feature>
<dbReference type="AlphaFoldDB" id="A0A8J3WZB9"/>
<accession>A0A8J3WZB9</accession>
<dbReference type="RefSeq" id="WP_168112745.1">
    <property type="nucleotide sequence ID" value="NZ_BOON01000005.1"/>
</dbReference>
<evidence type="ECO:0000256" key="1">
    <source>
        <dbReference type="SAM" id="MobiDB-lite"/>
    </source>
</evidence>
<keyword evidence="2" id="KW-0472">Membrane</keyword>
<feature type="compositionally biased region" description="Polar residues" evidence="1">
    <location>
        <begin position="1"/>
        <end position="14"/>
    </location>
</feature>
<organism evidence="3 4">
    <name type="scientific">Planosporangium mesophilum</name>
    <dbReference type="NCBI Taxonomy" id="689768"/>
    <lineage>
        <taxon>Bacteria</taxon>
        <taxon>Bacillati</taxon>
        <taxon>Actinomycetota</taxon>
        <taxon>Actinomycetes</taxon>
        <taxon>Micromonosporales</taxon>
        <taxon>Micromonosporaceae</taxon>
        <taxon>Planosporangium</taxon>
    </lineage>
</organism>
<reference evidence="3" key="1">
    <citation type="submission" date="2021-01" db="EMBL/GenBank/DDBJ databases">
        <title>Whole genome shotgun sequence of Planosporangium mesophilum NBRC 109066.</title>
        <authorList>
            <person name="Komaki H."/>
            <person name="Tamura T."/>
        </authorList>
    </citation>
    <scope>NUCLEOTIDE SEQUENCE</scope>
    <source>
        <strain evidence="3">NBRC 109066</strain>
    </source>
</reference>
<keyword evidence="4" id="KW-1185">Reference proteome</keyword>
<keyword evidence="2" id="KW-0812">Transmembrane</keyword>
<gene>
    <name evidence="3" type="ORF">Pme01_06310</name>
</gene>
<evidence type="ECO:0000313" key="3">
    <source>
        <dbReference type="EMBL" id="GII21034.1"/>
    </source>
</evidence>
<dbReference type="Proteomes" id="UP000599074">
    <property type="component" value="Unassembled WGS sequence"/>
</dbReference>
<name>A0A8J3WZB9_9ACTN</name>
<keyword evidence="2" id="KW-1133">Transmembrane helix</keyword>
<sequence>MSNEQLDPSGNTGQFKAFAQAPPEEGAPSRAPLVIGVAVAVVVLAVVAYLALS</sequence>
<evidence type="ECO:0000256" key="2">
    <source>
        <dbReference type="SAM" id="Phobius"/>
    </source>
</evidence>
<comment type="caution">
    <text evidence="3">The sequence shown here is derived from an EMBL/GenBank/DDBJ whole genome shotgun (WGS) entry which is preliminary data.</text>
</comment>
<evidence type="ECO:0000313" key="4">
    <source>
        <dbReference type="Proteomes" id="UP000599074"/>
    </source>
</evidence>
<protein>
    <submittedName>
        <fullName evidence="3">Uncharacterized protein</fullName>
    </submittedName>
</protein>
<dbReference type="EMBL" id="BOON01000005">
    <property type="protein sequence ID" value="GII21034.1"/>
    <property type="molecule type" value="Genomic_DNA"/>
</dbReference>
<feature type="region of interest" description="Disordered" evidence="1">
    <location>
        <begin position="1"/>
        <end position="27"/>
    </location>
</feature>